<dbReference type="Pfam" id="PF20013">
    <property type="entry name" value="GAP1-N2"/>
    <property type="match status" value="1"/>
</dbReference>
<keyword evidence="5" id="KW-1185">Reference proteome</keyword>
<feature type="domain" description="GTPase-associated protein 1 N-terminal" evidence="2">
    <location>
        <begin position="3"/>
        <end position="133"/>
    </location>
</feature>
<evidence type="ECO:0000256" key="1">
    <source>
        <dbReference type="SAM" id="MobiDB-lite"/>
    </source>
</evidence>
<organism evidence="4 5">
    <name type="scientific">Nocardiopsis coralli</name>
    <dbReference type="NCBI Taxonomy" id="2772213"/>
    <lineage>
        <taxon>Bacteria</taxon>
        <taxon>Bacillati</taxon>
        <taxon>Actinomycetota</taxon>
        <taxon>Actinomycetes</taxon>
        <taxon>Streptosporangiales</taxon>
        <taxon>Nocardiopsidaceae</taxon>
        <taxon>Nocardiopsis</taxon>
    </lineage>
</organism>
<dbReference type="RefSeq" id="WP_193122444.1">
    <property type="nucleotide sequence ID" value="NZ_JADBGI010000011.1"/>
</dbReference>
<feature type="compositionally biased region" description="Gly residues" evidence="1">
    <location>
        <begin position="801"/>
        <end position="812"/>
    </location>
</feature>
<accession>A0ABR9P7N2</accession>
<feature type="compositionally biased region" description="Basic and acidic residues" evidence="1">
    <location>
        <begin position="759"/>
        <end position="775"/>
    </location>
</feature>
<comment type="caution">
    <text evidence="4">The sequence shown here is derived from an EMBL/GenBank/DDBJ whole genome shotgun (WGS) entry which is preliminary data.</text>
</comment>
<evidence type="ECO:0000259" key="3">
    <source>
        <dbReference type="Pfam" id="PF20014"/>
    </source>
</evidence>
<dbReference type="Proteomes" id="UP000806528">
    <property type="component" value="Unassembled WGS sequence"/>
</dbReference>
<evidence type="ECO:0000313" key="4">
    <source>
        <dbReference type="EMBL" id="MBE2999824.1"/>
    </source>
</evidence>
<evidence type="ECO:0000259" key="2">
    <source>
        <dbReference type="Pfam" id="PF20013"/>
    </source>
</evidence>
<dbReference type="InterPro" id="IPR045401">
    <property type="entry name" value="GAP1-M"/>
</dbReference>
<proteinExistence type="predicted"/>
<sequence length="812" mass="86184">MAFEVATYTDVTSGEAIDGVDGFNFQAVSPGLTGEDRQRIREGLLHRVVPSWALGHDPLDHPPTCAFAVEDGRSYLALGRSTGTTNSGRPGNQVTQVIAASDPDDFVPYRPAQLYGARRWDLRKAPGPDLEPWVTPLEIRPEFEADALRDLVVQDEWAARVLPHFLTMVDEAAGPEPVKAVLVHTDLDTVMRWIALGTLFLDPERAHTLRFRALVDDPWRADAALVGVSPEFGAVDPGSAHVLDLMGRTVPDVEPSDAARARAELFLAHDAADALSAVETARRWEPALGPGASLDAARIVAVPGADTGGARAWRTAVSAIDGLAGAGQEDDLALYGEELGEVAVTHGPSSAEEFALAGRAVHSTHTLGLDDVACGVLVPVLEALAAAPEHTTAFARELCRAEKPLEWASEEERTAAGAFLDTVLASSSRDALPDLLDAARVIGAPVPQERRADAAEGLAGLWAGDPELGRGRWKYWLAGPEAATAVSRHLAGACTAGEHATVAAVRRGDWDYLAQEADAPELRGWVQAARIGRLPVAERRAAVTSALSVPAEAWGWVLADAPVEQDPALWAAWISRHGYSADLIRSLSAALGGTRRSDTATDRDTADWGPLLEALTDAPEPWLADLSADHARACADLDAALVQVRDGGDSAPDPDLSRVSPVARYLLPRVGQLLLHARDPETRARLSIAVNPWGPAALRARLVVLAEKEGDPEAVRHAVSLRSDPDRKTAGAAEAALARIRQLRPALVEEARRSAPWIRKELDAGPRGRPGEAGRRSGGVLSWAKDRVRGKGPAQGQDPGQDGGRGRGGGGA</sequence>
<gene>
    <name evidence="4" type="ORF">IDM40_14070</name>
</gene>
<feature type="region of interest" description="Disordered" evidence="1">
    <location>
        <begin position="759"/>
        <end position="812"/>
    </location>
</feature>
<name>A0ABR9P7N2_9ACTN</name>
<protein>
    <submittedName>
        <fullName evidence="4">Uncharacterized protein</fullName>
    </submittedName>
</protein>
<dbReference type="EMBL" id="JADBGI010000011">
    <property type="protein sequence ID" value="MBE2999824.1"/>
    <property type="molecule type" value="Genomic_DNA"/>
</dbReference>
<dbReference type="Pfam" id="PF20014">
    <property type="entry name" value="GAP1-M"/>
    <property type="match status" value="1"/>
</dbReference>
<feature type="domain" description="GTPase-associated protein 1 middle" evidence="3">
    <location>
        <begin position="151"/>
        <end position="233"/>
    </location>
</feature>
<reference evidence="4 5" key="1">
    <citation type="submission" date="2020-09" db="EMBL/GenBank/DDBJ databases">
        <title>Diversity and distribution of actinomycetes associated with coral in the coast of Hainan.</title>
        <authorList>
            <person name="Li F."/>
        </authorList>
    </citation>
    <scope>NUCLEOTIDE SEQUENCE [LARGE SCALE GENOMIC DNA]</scope>
    <source>
        <strain evidence="4 5">HNM0947</strain>
    </source>
</reference>
<dbReference type="InterPro" id="IPR045402">
    <property type="entry name" value="GAP1-N2"/>
</dbReference>
<evidence type="ECO:0000313" key="5">
    <source>
        <dbReference type="Proteomes" id="UP000806528"/>
    </source>
</evidence>